<dbReference type="InterPro" id="IPR021878">
    <property type="entry name" value="TgpA_N"/>
</dbReference>
<gene>
    <name evidence="3" type="primary">tgpA</name>
    <name evidence="3" type="ORF">A9E74_01201</name>
</gene>
<dbReference type="SMART" id="SM00460">
    <property type="entry name" value="TGc"/>
    <property type="match status" value="1"/>
</dbReference>
<dbReference type="EC" id="2.3.2.13" evidence="3"/>
<dbReference type="EMBL" id="MCRI01000009">
    <property type="protein sequence ID" value="ODN67129.1"/>
    <property type="molecule type" value="Genomic_DNA"/>
</dbReference>
<evidence type="ECO:0000313" key="3">
    <source>
        <dbReference type="EMBL" id="ODN67129.1"/>
    </source>
</evidence>
<name>A0A1E3GSV6_9GAMM</name>
<dbReference type="Proteomes" id="UP000094379">
    <property type="component" value="Unassembled WGS sequence"/>
</dbReference>
<feature type="transmembrane region" description="Helical" evidence="1">
    <location>
        <begin position="15"/>
        <end position="43"/>
    </location>
</feature>
<reference evidence="3 4" key="1">
    <citation type="submission" date="2016-07" db="EMBL/GenBank/DDBJ databases">
        <title>Draft Genome Sequence of Methylophaga muralis Bur 1.</title>
        <authorList>
            <person name="Vasilenko O.V."/>
            <person name="Doronina N.V."/>
            <person name="Shmareva M.N."/>
            <person name="Tarlachkov S.V."/>
            <person name="Mustakhimov I."/>
            <person name="Trotsenko Y.A."/>
        </authorList>
    </citation>
    <scope>NUCLEOTIDE SEQUENCE [LARGE SCALE GENOMIC DNA]</scope>
    <source>
        <strain evidence="3 4">Bur 1</strain>
    </source>
</reference>
<protein>
    <submittedName>
        <fullName evidence="3">Protein-glutamine gamma-glutamyltransferase</fullName>
        <ecNumber evidence="3">2.3.2.13</ecNumber>
    </submittedName>
</protein>
<feature type="transmembrane region" description="Helical" evidence="1">
    <location>
        <begin position="113"/>
        <end position="131"/>
    </location>
</feature>
<dbReference type="STRING" id="291169.A9E74_01201"/>
<feature type="transmembrane region" description="Helical" evidence="1">
    <location>
        <begin position="578"/>
        <end position="598"/>
    </location>
</feature>
<dbReference type="InterPro" id="IPR025403">
    <property type="entry name" value="TgpA-like_C"/>
</dbReference>
<keyword evidence="3" id="KW-0808">Transferase</keyword>
<organism evidence="3 4">
    <name type="scientific">Methylophaga muralis</name>
    <dbReference type="NCBI Taxonomy" id="291169"/>
    <lineage>
        <taxon>Bacteria</taxon>
        <taxon>Pseudomonadati</taxon>
        <taxon>Pseudomonadota</taxon>
        <taxon>Gammaproteobacteria</taxon>
        <taxon>Thiotrichales</taxon>
        <taxon>Piscirickettsiaceae</taxon>
        <taxon>Methylophaga</taxon>
    </lineage>
</organism>
<keyword evidence="1" id="KW-1133">Transmembrane helix</keyword>
<accession>A0A1E3GSV6</accession>
<keyword evidence="1" id="KW-0472">Membrane</keyword>
<comment type="caution">
    <text evidence="3">The sequence shown here is derived from an EMBL/GenBank/DDBJ whole genome shotgun (WGS) entry which is preliminary data.</text>
</comment>
<feature type="transmembrane region" description="Helical" evidence="1">
    <location>
        <begin position="64"/>
        <end position="82"/>
    </location>
</feature>
<dbReference type="InterPro" id="IPR002931">
    <property type="entry name" value="Transglutaminase-like"/>
</dbReference>
<dbReference type="Pfam" id="PF01841">
    <property type="entry name" value="Transglut_core"/>
    <property type="match status" value="1"/>
</dbReference>
<sequence>MASKKPVIAPSQTAIHWLMVTLTIIAIPHFFYQPLWVALIFLLMMGWRVMHSWRGWLLPADKRLLKVLHSISAVLTIVLVFYSYGITIGRDAGVALLTTMAAFKIVEVKSLRDYYLSCFMGFFLVITHFFFNQSIPIVILMLLNVILLTSCLITANETDSSAKNRVKQASVMVLQATPLMLLLFVLFPRISGPIWGLPNDALDIPDSLPDSMTLGEVPPRNSAISGMSDDITIGNISQLTQSDAIAFRVKFENNQFPDRQNLYWRGPVLWHTDGKRWLPLNDNQKRLDKPLQIHVTGESTSYSITLEPHDRRWLFALDFPTTYPTTMQTQLTADGELNSREAIKQRVQYQLSSHNQYQFNPEMDGYLGYGLSLPDDRHPRSQRLARDLVEKSESSEAYIESVLDYFRQQNFSYSLTPPALRGDTIDQFLFETRQGFCEHYAASFTVLMRAAGIPARIVTGYQGGDINPVDQILTVRQRDAHAWTEVWLPNKGWIRIDPTSAVSSNRVDFGIGDLLPAERRSPRAIANNDRLVEMWQSAKNNWDALNSAWDMWVVSYGPERQLDLLKKLGMHQPDWQKMISWLALGIALIFSWIAWTTLRLKSVSQDKVQRIYQQFCAKLARLDIVRQPNEGPEDFALRAQQALPAYQQQIATISELYLHSRYRGDAVEEDFFDSVKQFKPHH</sequence>
<keyword evidence="1" id="KW-0812">Transmembrane</keyword>
<dbReference type="SUPFAM" id="SSF54001">
    <property type="entry name" value="Cysteine proteinases"/>
    <property type="match status" value="1"/>
</dbReference>
<feature type="transmembrane region" description="Helical" evidence="1">
    <location>
        <begin position="168"/>
        <end position="187"/>
    </location>
</feature>
<keyword evidence="4" id="KW-1185">Reference proteome</keyword>
<feature type="transmembrane region" description="Helical" evidence="1">
    <location>
        <begin position="137"/>
        <end position="156"/>
    </location>
</feature>
<keyword evidence="3" id="KW-0012">Acyltransferase</keyword>
<dbReference type="PATRIC" id="fig|291169.3.peg.1205"/>
<proteinExistence type="predicted"/>
<feature type="domain" description="Transglutaminase-like" evidence="2">
    <location>
        <begin position="429"/>
        <end position="500"/>
    </location>
</feature>
<dbReference type="Gene3D" id="3.10.620.30">
    <property type="match status" value="1"/>
</dbReference>
<dbReference type="GO" id="GO:0003810">
    <property type="term" value="F:protein-glutamine gamma-glutamyltransferase activity"/>
    <property type="evidence" value="ECO:0007669"/>
    <property type="project" value="UniProtKB-EC"/>
</dbReference>
<evidence type="ECO:0000259" key="2">
    <source>
        <dbReference type="SMART" id="SM00460"/>
    </source>
</evidence>
<dbReference type="Pfam" id="PF11992">
    <property type="entry name" value="TgpA_N"/>
    <property type="match status" value="1"/>
</dbReference>
<dbReference type="PANTHER" id="PTHR42736:SF1">
    <property type="entry name" value="PROTEIN-GLUTAMINE GAMMA-GLUTAMYLTRANSFERASE"/>
    <property type="match status" value="1"/>
</dbReference>
<evidence type="ECO:0000313" key="4">
    <source>
        <dbReference type="Proteomes" id="UP000094379"/>
    </source>
</evidence>
<evidence type="ECO:0000256" key="1">
    <source>
        <dbReference type="SAM" id="Phobius"/>
    </source>
</evidence>
<dbReference type="Pfam" id="PF13559">
    <property type="entry name" value="DUF4129"/>
    <property type="match status" value="1"/>
</dbReference>
<dbReference type="AlphaFoldDB" id="A0A1E3GSV6"/>
<dbReference type="InterPro" id="IPR038765">
    <property type="entry name" value="Papain-like_cys_pep_sf"/>
</dbReference>
<dbReference type="InterPro" id="IPR052901">
    <property type="entry name" value="Bact_TGase-like"/>
</dbReference>
<dbReference type="PANTHER" id="PTHR42736">
    <property type="entry name" value="PROTEIN-GLUTAMINE GAMMA-GLUTAMYLTRANSFERASE"/>
    <property type="match status" value="1"/>
</dbReference>